<protein>
    <submittedName>
        <fullName evidence="2">Uncharacterized protein</fullName>
    </submittedName>
</protein>
<dbReference type="RefSeq" id="WP_114442862.1">
    <property type="nucleotide sequence ID" value="NZ_QOZG01000030.1"/>
</dbReference>
<feature type="chain" id="PRO_5016992088" evidence="1">
    <location>
        <begin position="23"/>
        <end position="126"/>
    </location>
</feature>
<sequence length="126" mass="14104">MKRLHLISALSAWLILSGCVSFDEIVKEQMKTDEQRDQERCSSYGFRIGTGGFGNCMLNLSAQREAEAANRRLAEAMSDIHWGPDDKERSFMRSGDSRFPVCSATSEDADLDVSSGRWYGKACRAQ</sequence>
<proteinExistence type="predicted"/>
<reference evidence="2 3" key="1">
    <citation type="submission" date="2018-07" db="EMBL/GenBank/DDBJ databases">
        <title>The draft genome of Phyllobacterium salinisoli.</title>
        <authorList>
            <person name="Liu L."/>
            <person name="Li L."/>
            <person name="Zhang X."/>
            <person name="Liang L."/>
        </authorList>
    </citation>
    <scope>NUCLEOTIDE SEQUENCE [LARGE SCALE GENOMIC DNA]</scope>
    <source>
        <strain evidence="2 3">LLAN61</strain>
    </source>
</reference>
<feature type="signal peptide" evidence="1">
    <location>
        <begin position="1"/>
        <end position="22"/>
    </location>
</feature>
<dbReference type="Proteomes" id="UP000253420">
    <property type="component" value="Unassembled WGS sequence"/>
</dbReference>
<keyword evidence="1" id="KW-0732">Signal</keyword>
<accession>A0A368JWF6</accession>
<comment type="caution">
    <text evidence="2">The sequence shown here is derived from an EMBL/GenBank/DDBJ whole genome shotgun (WGS) entry which is preliminary data.</text>
</comment>
<dbReference type="PROSITE" id="PS51257">
    <property type="entry name" value="PROKAR_LIPOPROTEIN"/>
    <property type="match status" value="1"/>
</dbReference>
<gene>
    <name evidence="2" type="ORF">DUT91_23625</name>
</gene>
<dbReference type="AlphaFoldDB" id="A0A368JWF6"/>
<evidence type="ECO:0000313" key="3">
    <source>
        <dbReference type="Proteomes" id="UP000253420"/>
    </source>
</evidence>
<organism evidence="2 3">
    <name type="scientific">Phyllobacterium salinisoli</name>
    <dbReference type="NCBI Taxonomy" id="1899321"/>
    <lineage>
        <taxon>Bacteria</taxon>
        <taxon>Pseudomonadati</taxon>
        <taxon>Pseudomonadota</taxon>
        <taxon>Alphaproteobacteria</taxon>
        <taxon>Hyphomicrobiales</taxon>
        <taxon>Phyllobacteriaceae</taxon>
        <taxon>Phyllobacterium</taxon>
    </lineage>
</organism>
<dbReference type="EMBL" id="QOZG01000030">
    <property type="protein sequence ID" value="RCS21506.1"/>
    <property type="molecule type" value="Genomic_DNA"/>
</dbReference>
<evidence type="ECO:0000313" key="2">
    <source>
        <dbReference type="EMBL" id="RCS21506.1"/>
    </source>
</evidence>
<keyword evidence="3" id="KW-1185">Reference proteome</keyword>
<dbReference type="OrthoDB" id="5984161at2"/>
<name>A0A368JWF6_9HYPH</name>
<evidence type="ECO:0000256" key="1">
    <source>
        <dbReference type="SAM" id="SignalP"/>
    </source>
</evidence>